<evidence type="ECO:0000313" key="4">
    <source>
        <dbReference type="Proteomes" id="UP000239649"/>
    </source>
</evidence>
<keyword evidence="2" id="KW-0732">Signal</keyword>
<organism evidence="3 4">
    <name type="scientific">Micractinium conductrix</name>
    <dbReference type="NCBI Taxonomy" id="554055"/>
    <lineage>
        <taxon>Eukaryota</taxon>
        <taxon>Viridiplantae</taxon>
        <taxon>Chlorophyta</taxon>
        <taxon>core chlorophytes</taxon>
        <taxon>Trebouxiophyceae</taxon>
        <taxon>Chlorellales</taxon>
        <taxon>Chlorellaceae</taxon>
        <taxon>Chlorella clade</taxon>
        <taxon>Micractinium</taxon>
    </lineage>
</organism>
<dbReference type="EMBL" id="LHPF02000018">
    <property type="protein sequence ID" value="PSC70719.1"/>
    <property type="molecule type" value="Genomic_DNA"/>
</dbReference>
<protein>
    <submittedName>
        <fullName evidence="3">Major surface protein</fullName>
    </submittedName>
</protein>
<feature type="signal peptide" evidence="2">
    <location>
        <begin position="1"/>
        <end position="26"/>
    </location>
</feature>
<keyword evidence="1" id="KW-0812">Transmembrane</keyword>
<name>A0A2P6V9F3_9CHLO</name>
<evidence type="ECO:0000313" key="3">
    <source>
        <dbReference type="EMBL" id="PSC70719.1"/>
    </source>
</evidence>
<sequence>MAPQANRVALLVLLCALASAPLAARASILDNIGNAFEGAWDKVKGWTTGAAKYVECKTITEWKDVDTGLQQCRSAAAVANATTLCTPSCNATLHVLSGANQACLDRFVQDFASANGVNSTTTQAFEQQVGECGLTYAPPSSALRLGGLLLPLVVLAVSMAVVEMLHP</sequence>
<evidence type="ECO:0000256" key="1">
    <source>
        <dbReference type="SAM" id="Phobius"/>
    </source>
</evidence>
<reference evidence="3 4" key="1">
    <citation type="journal article" date="2018" name="Plant J.">
        <title>Genome sequences of Chlorella sorokiniana UTEX 1602 and Micractinium conductrix SAG 241.80: implications to maltose excretion by a green alga.</title>
        <authorList>
            <person name="Arriola M.B."/>
            <person name="Velmurugan N."/>
            <person name="Zhang Y."/>
            <person name="Plunkett M.H."/>
            <person name="Hondzo H."/>
            <person name="Barney B.M."/>
        </authorList>
    </citation>
    <scope>NUCLEOTIDE SEQUENCE [LARGE SCALE GENOMIC DNA]</scope>
    <source>
        <strain evidence="3 4">SAG 241.80</strain>
    </source>
</reference>
<gene>
    <name evidence="3" type="ORF">C2E20_5788</name>
</gene>
<feature type="transmembrane region" description="Helical" evidence="1">
    <location>
        <begin position="142"/>
        <end position="162"/>
    </location>
</feature>
<keyword evidence="4" id="KW-1185">Reference proteome</keyword>
<feature type="chain" id="PRO_5015115036" evidence="2">
    <location>
        <begin position="27"/>
        <end position="167"/>
    </location>
</feature>
<comment type="caution">
    <text evidence="3">The sequence shown here is derived from an EMBL/GenBank/DDBJ whole genome shotgun (WGS) entry which is preliminary data.</text>
</comment>
<dbReference type="AlphaFoldDB" id="A0A2P6V9F3"/>
<dbReference type="Proteomes" id="UP000239649">
    <property type="component" value="Unassembled WGS sequence"/>
</dbReference>
<keyword evidence="1" id="KW-0472">Membrane</keyword>
<accession>A0A2P6V9F3</accession>
<evidence type="ECO:0000256" key="2">
    <source>
        <dbReference type="SAM" id="SignalP"/>
    </source>
</evidence>
<proteinExistence type="predicted"/>
<keyword evidence="1" id="KW-1133">Transmembrane helix</keyword>